<comment type="subcellular location">
    <subcellularLocation>
        <location evidence="1 6">Membrane</location>
        <topology evidence="1 6">Multi-pass membrane protein</topology>
    </subcellularLocation>
</comment>
<evidence type="ECO:0000256" key="6">
    <source>
        <dbReference type="RuleBase" id="RU365102"/>
    </source>
</evidence>
<dbReference type="EMBL" id="JAFBEE010000014">
    <property type="protein sequence ID" value="MBM7615582.1"/>
    <property type="molecule type" value="Genomic_DNA"/>
</dbReference>
<comment type="caution">
    <text evidence="7">The sequence shown here is derived from an EMBL/GenBank/DDBJ whole genome shotgun (WGS) entry which is preliminary data.</text>
</comment>
<dbReference type="InterPro" id="IPR001727">
    <property type="entry name" value="GDT1-like"/>
</dbReference>
<evidence type="ECO:0000256" key="4">
    <source>
        <dbReference type="ARBA" id="ARBA00022989"/>
    </source>
</evidence>
<dbReference type="Proteomes" id="UP001314796">
    <property type="component" value="Unassembled WGS sequence"/>
</dbReference>
<keyword evidence="4 6" id="KW-1133">Transmembrane helix</keyword>
<evidence type="ECO:0000313" key="7">
    <source>
        <dbReference type="EMBL" id="MBM7615582.1"/>
    </source>
</evidence>
<name>A0ABS2NRS5_9FIRM</name>
<evidence type="ECO:0000256" key="3">
    <source>
        <dbReference type="ARBA" id="ARBA00022692"/>
    </source>
</evidence>
<organism evidence="7 8">
    <name type="scientific">Alkaliphilus hydrothermalis</name>
    <dbReference type="NCBI Taxonomy" id="1482730"/>
    <lineage>
        <taxon>Bacteria</taxon>
        <taxon>Bacillati</taxon>
        <taxon>Bacillota</taxon>
        <taxon>Clostridia</taxon>
        <taxon>Peptostreptococcales</taxon>
        <taxon>Natronincolaceae</taxon>
        <taxon>Alkaliphilus</taxon>
    </lineage>
</organism>
<dbReference type="RefSeq" id="WP_204402954.1">
    <property type="nucleotide sequence ID" value="NZ_JAFBEE010000014.1"/>
</dbReference>
<gene>
    <name evidence="7" type="ORF">JOC73_002152</name>
</gene>
<evidence type="ECO:0000256" key="1">
    <source>
        <dbReference type="ARBA" id="ARBA00004141"/>
    </source>
</evidence>
<keyword evidence="3 6" id="KW-0812">Transmembrane</keyword>
<protein>
    <recommendedName>
        <fullName evidence="6">GDT1 family protein</fullName>
    </recommendedName>
</protein>
<accession>A0ABS2NRS5</accession>
<reference evidence="7 8" key="1">
    <citation type="submission" date="2021-01" db="EMBL/GenBank/DDBJ databases">
        <title>Genomic Encyclopedia of Type Strains, Phase IV (KMG-IV): sequencing the most valuable type-strain genomes for metagenomic binning, comparative biology and taxonomic classification.</title>
        <authorList>
            <person name="Goeker M."/>
        </authorList>
    </citation>
    <scope>NUCLEOTIDE SEQUENCE [LARGE SCALE GENOMIC DNA]</scope>
    <source>
        <strain evidence="7 8">DSM 25890</strain>
    </source>
</reference>
<keyword evidence="8" id="KW-1185">Reference proteome</keyword>
<proteinExistence type="inferred from homology"/>
<evidence type="ECO:0000256" key="2">
    <source>
        <dbReference type="ARBA" id="ARBA00009190"/>
    </source>
</evidence>
<dbReference type="PANTHER" id="PTHR12608:SF1">
    <property type="entry name" value="TRANSMEMBRANE PROTEIN 165"/>
    <property type="match status" value="1"/>
</dbReference>
<dbReference type="Pfam" id="PF01169">
    <property type="entry name" value="GDT1"/>
    <property type="match status" value="1"/>
</dbReference>
<comment type="similarity">
    <text evidence="2 6">Belongs to the GDT1 family.</text>
</comment>
<evidence type="ECO:0000313" key="8">
    <source>
        <dbReference type="Proteomes" id="UP001314796"/>
    </source>
</evidence>
<evidence type="ECO:0000256" key="5">
    <source>
        <dbReference type="ARBA" id="ARBA00023136"/>
    </source>
</evidence>
<sequence length="89" mass="9738">MLRVIFTTFVIVFFAELGDKTQLQTMLLATQAKSVWPVFIGSSLALILSSFVGVIAATYINKFIDPHYLQMAAGVIFIIIGLLTLSGKI</sequence>
<dbReference type="PANTHER" id="PTHR12608">
    <property type="entry name" value="TRANSMEMBRANE PROTEIN HTP-1 RELATED"/>
    <property type="match status" value="1"/>
</dbReference>
<keyword evidence="5 6" id="KW-0472">Membrane</keyword>
<feature type="transmembrane region" description="Helical" evidence="6">
    <location>
        <begin position="68"/>
        <end position="87"/>
    </location>
</feature>
<comment type="caution">
    <text evidence="6">Lacks conserved residue(s) required for the propagation of feature annotation.</text>
</comment>
<feature type="transmembrane region" description="Helical" evidence="6">
    <location>
        <begin position="34"/>
        <end position="56"/>
    </location>
</feature>